<keyword evidence="4" id="KW-0539">Nucleus</keyword>
<evidence type="ECO:0000256" key="3">
    <source>
        <dbReference type="ARBA" id="ARBA00022843"/>
    </source>
</evidence>
<keyword evidence="3" id="KW-0832">Ubl conjugation</keyword>
<dbReference type="GO" id="GO:0007129">
    <property type="term" value="P:homologous chromosome pairing at meiosis"/>
    <property type="evidence" value="ECO:0007669"/>
    <property type="project" value="TreeGrafter"/>
</dbReference>
<dbReference type="GO" id="GO:0005634">
    <property type="term" value="C:nucleus"/>
    <property type="evidence" value="ECO:0007669"/>
    <property type="project" value="UniProtKB-SubCell"/>
</dbReference>
<evidence type="ECO:0000256" key="2">
    <source>
        <dbReference type="ARBA" id="ARBA00022499"/>
    </source>
</evidence>
<dbReference type="Proteomes" id="UP000008820">
    <property type="component" value="Chromosome 3"/>
</dbReference>
<dbReference type="InterPro" id="IPR029448">
    <property type="entry name" value="FANCD2"/>
</dbReference>
<dbReference type="EnsemblMetazoa" id="AAEL023096-RA">
    <property type="protein sequence ID" value="AAEL023096-PA"/>
    <property type="gene ID" value="AAEL023096"/>
</dbReference>
<dbReference type="GO" id="GO:0000793">
    <property type="term" value="C:condensed chromosome"/>
    <property type="evidence" value="ECO:0007669"/>
    <property type="project" value="TreeGrafter"/>
</dbReference>
<dbReference type="PANTHER" id="PTHR32086">
    <property type="entry name" value="FANCONI ANEMIA GROUP D2 PROTEIN"/>
    <property type="match status" value="1"/>
</dbReference>
<evidence type="ECO:0000256" key="4">
    <source>
        <dbReference type="ARBA" id="ARBA00023242"/>
    </source>
</evidence>
<evidence type="ECO:0000256" key="1">
    <source>
        <dbReference type="ARBA" id="ARBA00004123"/>
    </source>
</evidence>
<dbReference type="PANTHER" id="PTHR32086:SF0">
    <property type="entry name" value="FANCONI ANEMIA GROUP D2 PROTEIN"/>
    <property type="match status" value="1"/>
</dbReference>
<dbReference type="SUPFAM" id="SSF48371">
    <property type="entry name" value="ARM repeat"/>
    <property type="match status" value="1"/>
</dbReference>
<comment type="similarity">
    <text evidence="5">Belongs to the Fanconi anemia protein FANCD2 family.</text>
</comment>
<accession>A0A6I8U0X4</accession>
<reference evidence="7 8" key="1">
    <citation type="submission" date="2017-06" db="EMBL/GenBank/DDBJ databases">
        <title>Aedes aegypti genome working group (AGWG) sequencing and assembly.</title>
        <authorList>
            <consortium name="Aedes aegypti Genome Working Group (AGWG)"/>
            <person name="Matthews B.J."/>
        </authorList>
    </citation>
    <scope>NUCLEOTIDE SEQUENCE [LARGE SCALE GENOMIC DNA]</scope>
    <source>
        <strain evidence="7 8">LVP_AGWG</strain>
    </source>
</reference>
<comment type="subcellular location">
    <subcellularLocation>
        <location evidence="1">Nucleus</location>
    </subcellularLocation>
</comment>
<reference evidence="7" key="2">
    <citation type="submission" date="2020-05" db="UniProtKB">
        <authorList>
            <consortium name="EnsemblMetazoa"/>
        </authorList>
    </citation>
    <scope>IDENTIFICATION</scope>
    <source>
        <strain evidence="7">LVP_AGWG</strain>
    </source>
</reference>
<dbReference type="Pfam" id="PF14631">
    <property type="entry name" value="FancD2"/>
    <property type="match status" value="2"/>
</dbReference>
<evidence type="ECO:0000256" key="6">
    <source>
        <dbReference type="SAM" id="MobiDB-lite"/>
    </source>
</evidence>
<dbReference type="InterPro" id="IPR016024">
    <property type="entry name" value="ARM-type_fold"/>
</dbReference>
<dbReference type="GO" id="GO:0031573">
    <property type="term" value="P:mitotic intra-S DNA damage checkpoint signaling"/>
    <property type="evidence" value="ECO:0007669"/>
    <property type="project" value="TreeGrafter"/>
</dbReference>
<evidence type="ECO:0000313" key="8">
    <source>
        <dbReference type="Proteomes" id="UP000008820"/>
    </source>
</evidence>
<sequence>MFCLFSNFRTASKTETMFKNRKSTLLTKKSSELTTIRESVSDAGAAPSQNKIRRLDSAASAAPVENNDDGDPFGSQFSVPASQMNSQRRYLSQRSNLQKSQSARTSRRMPTNYFESVLLKCQLDLDDPGAVVLRCEPIAFVRVLRGMLRGSGDYPKNVKDFVHGLVLASGNRDGFRKLLECCQMQSQTSGEVKPIQESVMKMLLCVEFMQEDLIRMLFEYVERVAEEEVGGNMIGLVLSQIKFIDHTAHGSLVFNKYFEVLERSKNVHLMREAIGALEDVIDVPQQDMAFRKILELFPRLEDLFTVTNVTVFCEMSLSGTTLRMTRQKMVDFVENGCGVEIYPLLIRFMLKFNSNGIDGLHENIREIRLVVDSLIRSGHNAVEKHLREIFQIVYQALTVSAVLYEAWVKFCRLLTDEDSHMAMDLLVLLMMLTVNEIKSCAIQKILLNKIKKNHLTISHMKTLTKDFSAVLNVHMDCVLDFVESCLKEKQPEVCEFGVLSMSYLFSANNLNNRMVLNKLVGFMCEMVLINEGQRNDHLIATCMSALSSIYESYPNDVRNNAHILLKIMDISMDLNLQQYRTAVSLICETIHVPDRPLNDNETWDSLNIVIKKQLLSNNKVVKKKGVIGVVRLIRHLLKTSTGNEELPNSFDSDRTIDTVSDIPTASGREIGNMINLLFTSSNESSDIMALCYDELAEMLHDFQCKFGKPEKAFTIWLCDVLTNEFQNYFIIEEVPQGDVVQYSKKLCINDAAELENTNAEAYAIAVNITENMLSFNSRYSTMCFFLSMFKLMKALQLIRYDGNLESINALLGCAIVVPTFYDEPDEKHLVETYEEDVCRQLLDAYFYIANWFRELINAFILQPDKLIHGKVLERITALVQLERRLAALLRTVDFDYFPPVCDFSADSQKKTLRTAKESSSKQNVTLNATTKTQLDSTAKPRSSSESPEFDGETLFVRYRRGFRYMDSEVIQLFRESLLLSHTLPSDKIGECLGLIEYRFLLETVVTEIEAKTDSRPKLRDLLGVFPFIVENYTKINVKRRELHTSTDQELQSEFKALTCCANLSLRLFTGALILLKNAKPELRQKALKSFEKLASASDKSHQNEEDRIELILSTELTHKNALKDLNNAHCLYKFGCALNLVYPTPNNPSTIATFCQKFICSHFAPKTGTAIQLSQLLQGLFTVVDFPKIKRLTKALADDLTSSKSDEKLFSGLQRSQYALLFKELTKSFIKCVQLELRSRRTTVQKFVLWEQSSEILKQFSEVSKHADNFKIYSCYMKYSHTYLKLFQQSGLKTMEDILKVSADRVSHLLSTLQHSTRYLHNICCHSKNTKDNSLAAQIPFIRETVENLIYSVKAVLAANDCASVFWMGNLKNKDLKGDLIVSQLENELDQESEPESDIADFLSEDDDDGGEDRPIAAGALEKGGSDAKTSQSKCF</sequence>
<feature type="compositionally biased region" description="Polar residues" evidence="6">
    <location>
        <begin position="920"/>
        <end position="946"/>
    </location>
</feature>
<organism evidence="7 8">
    <name type="scientific">Aedes aegypti</name>
    <name type="common">Yellowfever mosquito</name>
    <name type="synonym">Culex aegypti</name>
    <dbReference type="NCBI Taxonomy" id="7159"/>
    <lineage>
        <taxon>Eukaryota</taxon>
        <taxon>Metazoa</taxon>
        <taxon>Ecdysozoa</taxon>
        <taxon>Arthropoda</taxon>
        <taxon>Hexapoda</taxon>
        <taxon>Insecta</taxon>
        <taxon>Pterygota</taxon>
        <taxon>Neoptera</taxon>
        <taxon>Endopterygota</taxon>
        <taxon>Diptera</taxon>
        <taxon>Nematocera</taxon>
        <taxon>Culicoidea</taxon>
        <taxon>Culicidae</taxon>
        <taxon>Culicinae</taxon>
        <taxon>Aedini</taxon>
        <taxon>Aedes</taxon>
        <taxon>Stegomyia</taxon>
    </lineage>
</organism>
<dbReference type="FunCoup" id="A0A6I8U0X4">
    <property type="interactions" value="1800"/>
</dbReference>
<feature type="region of interest" description="Disordered" evidence="6">
    <location>
        <begin position="1388"/>
        <end position="1436"/>
    </location>
</feature>
<dbReference type="InParanoid" id="A0A6I8U0X4"/>
<name>A0A6I8U0X4_AEDAE</name>
<evidence type="ECO:0000313" key="7">
    <source>
        <dbReference type="EnsemblMetazoa" id="AAEL023096-PA"/>
    </source>
</evidence>
<keyword evidence="8" id="KW-1185">Reference proteome</keyword>
<feature type="compositionally biased region" description="Polar residues" evidence="6">
    <location>
        <begin position="75"/>
        <end position="104"/>
    </location>
</feature>
<feature type="region of interest" description="Disordered" evidence="6">
    <location>
        <begin position="914"/>
        <end position="948"/>
    </location>
</feature>
<dbReference type="OrthoDB" id="27031at2759"/>
<feature type="region of interest" description="Disordered" evidence="6">
    <location>
        <begin position="57"/>
        <end position="108"/>
    </location>
</feature>
<gene>
    <name evidence="7" type="primary">5574869</name>
</gene>
<feature type="compositionally biased region" description="Acidic residues" evidence="6">
    <location>
        <begin position="1388"/>
        <end position="1411"/>
    </location>
</feature>
<dbReference type="GO" id="GO:1990918">
    <property type="term" value="P:double-strand break repair involved in meiotic recombination"/>
    <property type="evidence" value="ECO:0007669"/>
    <property type="project" value="TreeGrafter"/>
</dbReference>
<proteinExistence type="inferred from homology"/>
<keyword evidence="2" id="KW-1017">Isopeptide bond</keyword>
<dbReference type="GO" id="GO:0036297">
    <property type="term" value="P:interstrand cross-link repair"/>
    <property type="evidence" value="ECO:0007669"/>
    <property type="project" value="TreeGrafter"/>
</dbReference>
<evidence type="ECO:0000256" key="5">
    <source>
        <dbReference type="ARBA" id="ARBA00093456"/>
    </source>
</evidence>
<dbReference type="GO" id="GO:0070182">
    <property type="term" value="F:DNA polymerase binding"/>
    <property type="evidence" value="ECO:0007669"/>
    <property type="project" value="TreeGrafter"/>
</dbReference>
<protein>
    <submittedName>
        <fullName evidence="7">Uncharacterized protein</fullName>
    </submittedName>
</protein>